<dbReference type="Pfam" id="PF01513">
    <property type="entry name" value="NAD_kinase"/>
    <property type="match status" value="1"/>
</dbReference>
<dbReference type="InterPro" id="IPR017438">
    <property type="entry name" value="ATP-NAD_kinase_N"/>
</dbReference>
<dbReference type="RefSeq" id="WP_337706957.1">
    <property type="nucleotide sequence ID" value="NZ_JBBEGM010000019.1"/>
</dbReference>
<comment type="cofactor">
    <cofactor evidence="6">
        <name>a divalent metal cation</name>
        <dbReference type="ChEBI" id="CHEBI:60240"/>
    </cofactor>
</comment>
<dbReference type="Gene3D" id="3.40.50.10330">
    <property type="entry name" value="Probable inorganic polyphosphate/atp-NAD kinase, domain 1"/>
    <property type="match status" value="1"/>
</dbReference>
<accession>A0ABU8MEG9</accession>
<keyword evidence="1 6" id="KW-0808">Transferase</keyword>
<comment type="catalytic activity">
    <reaction evidence="5 6">
        <text>NAD(+) + ATP = ADP + NADP(+) + H(+)</text>
        <dbReference type="Rhea" id="RHEA:18629"/>
        <dbReference type="ChEBI" id="CHEBI:15378"/>
        <dbReference type="ChEBI" id="CHEBI:30616"/>
        <dbReference type="ChEBI" id="CHEBI:57540"/>
        <dbReference type="ChEBI" id="CHEBI:58349"/>
        <dbReference type="ChEBI" id="CHEBI:456216"/>
        <dbReference type="EC" id="2.7.1.23"/>
    </reaction>
</comment>
<dbReference type="InterPro" id="IPR002504">
    <property type="entry name" value="NADK"/>
</dbReference>
<dbReference type="EMBL" id="JBBEGM010000019">
    <property type="protein sequence ID" value="MEJ2865586.1"/>
    <property type="molecule type" value="Genomic_DNA"/>
</dbReference>
<evidence type="ECO:0000256" key="4">
    <source>
        <dbReference type="ARBA" id="ARBA00023027"/>
    </source>
</evidence>
<evidence type="ECO:0000256" key="1">
    <source>
        <dbReference type="ARBA" id="ARBA00022679"/>
    </source>
</evidence>
<dbReference type="Gene3D" id="2.60.200.30">
    <property type="entry name" value="Probable inorganic polyphosphate/atp-NAD kinase, domain 2"/>
    <property type="match status" value="1"/>
</dbReference>
<dbReference type="PANTHER" id="PTHR20275">
    <property type="entry name" value="NAD KINASE"/>
    <property type="match status" value="1"/>
</dbReference>
<evidence type="ECO:0000313" key="7">
    <source>
        <dbReference type="EMBL" id="MEJ2865586.1"/>
    </source>
</evidence>
<dbReference type="GO" id="GO:0016301">
    <property type="term" value="F:kinase activity"/>
    <property type="evidence" value="ECO:0007669"/>
    <property type="project" value="UniProtKB-KW"/>
</dbReference>
<evidence type="ECO:0000256" key="6">
    <source>
        <dbReference type="HAMAP-Rule" id="MF_00361"/>
    </source>
</evidence>
<feature type="active site" description="Proton acceptor" evidence="6">
    <location>
        <position position="72"/>
    </location>
</feature>
<protein>
    <recommendedName>
        <fullName evidence="6">NAD kinase</fullName>
        <ecNumber evidence="6">2.7.1.23</ecNumber>
    </recommendedName>
    <alternativeName>
        <fullName evidence="6">ATP-dependent NAD kinase</fullName>
    </alternativeName>
</protein>
<proteinExistence type="inferred from homology"/>
<dbReference type="HAMAP" id="MF_00361">
    <property type="entry name" value="NAD_kinase"/>
    <property type="match status" value="1"/>
</dbReference>
<comment type="caution">
    <text evidence="7">The sequence shown here is derived from an EMBL/GenBank/DDBJ whole genome shotgun (WGS) entry which is preliminary data.</text>
</comment>
<keyword evidence="4 6" id="KW-0520">NAD</keyword>
<dbReference type="EC" id="2.7.1.23" evidence="6"/>
<name>A0ABU8MEG9_9PSEU</name>
<evidence type="ECO:0000256" key="2">
    <source>
        <dbReference type="ARBA" id="ARBA00022777"/>
    </source>
</evidence>
<keyword evidence="2 6" id="KW-0418">Kinase</keyword>
<comment type="subcellular location">
    <subcellularLocation>
        <location evidence="6">Cytoplasm</location>
    </subcellularLocation>
</comment>
<feature type="binding site" evidence="6">
    <location>
        <position position="171"/>
    </location>
    <ligand>
        <name>NAD(+)</name>
        <dbReference type="ChEBI" id="CHEBI:57540"/>
    </ligand>
</feature>
<keyword evidence="8" id="KW-1185">Reference proteome</keyword>
<comment type="caution">
    <text evidence="6">Lacks conserved residue(s) required for the propagation of feature annotation.</text>
</comment>
<evidence type="ECO:0000256" key="5">
    <source>
        <dbReference type="ARBA" id="ARBA00047925"/>
    </source>
</evidence>
<gene>
    <name evidence="6" type="primary">nadK</name>
    <name evidence="7" type="ORF">WCD58_30815</name>
</gene>
<comment type="similarity">
    <text evidence="6">Belongs to the NAD kinase family.</text>
</comment>
<feature type="binding site" evidence="6">
    <location>
        <begin position="72"/>
        <end position="73"/>
    </location>
    <ligand>
        <name>NAD(+)</name>
        <dbReference type="ChEBI" id="CHEBI:57540"/>
    </ligand>
</feature>
<keyword evidence="3 6" id="KW-0521">NADP</keyword>
<feature type="binding site" evidence="6">
    <location>
        <begin position="141"/>
        <end position="142"/>
    </location>
    <ligand>
        <name>NAD(+)</name>
        <dbReference type="ChEBI" id="CHEBI:57540"/>
    </ligand>
</feature>
<dbReference type="SUPFAM" id="SSF111331">
    <property type="entry name" value="NAD kinase/diacylglycerol kinase-like"/>
    <property type="match status" value="1"/>
</dbReference>
<dbReference type="PANTHER" id="PTHR20275:SF0">
    <property type="entry name" value="NAD KINASE"/>
    <property type="match status" value="1"/>
</dbReference>
<comment type="function">
    <text evidence="6">Involved in the regulation of the intracellular balance of NAD and NADP, and is a key enzyme in the biosynthesis of NADP. Catalyzes specifically the phosphorylation on 2'-hydroxyl of the adenosine moiety of NAD to yield NADP.</text>
</comment>
<keyword evidence="6" id="KW-0963">Cytoplasm</keyword>
<reference evidence="7 8" key="1">
    <citation type="submission" date="2024-03" db="EMBL/GenBank/DDBJ databases">
        <title>Actinomycetospora sp. OC33-EN07, a novel actinomycete isolated from wild orchid (Aerides multiflora).</title>
        <authorList>
            <person name="Suriyachadkun C."/>
        </authorList>
    </citation>
    <scope>NUCLEOTIDE SEQUENCE [LARGE SCALE GENOMIC DNA]</scope>
    <source>
        <strain evidence="7 8">OC33-EN07</strain>
    </source>
</reference>
<dbReference type="Proteomes" id="UP001369736">
    <property type="component" value="Unassembled WGS sequence"/>
</dbReference>
<feature type="binding site" evidence="6">
    <location>
        <position position="206"/>
    </location>
    <ligand>
        <name>NAD(+)</name>
        <dbReference type="ChEBI" id="CHEBI:57540"/>
    </ligand>
</feature>
<dbReference type="InterPro" id="IPR016064">
    <property type="entry name" value="NAD/diacylglycerol_kinase_sf"/>
</dbReference>
<evidence type="ECO:0000313" key="8">
    <source>
        <dbReference type="Proteomes" id="UP001369736"/>
    </source>
</evidence>
<keyword evidence="6" id="KW-0547">Nucleotide-binding</keyword>
<feature type="binding site" evidence="6">
    <location>
        <position position="169"/>
    </location>
    <ligand>
        <name>NAD(+)</name>
        <dbReference type="ChEBI" id="CHEBI:57540"/>
    </ligand>
</feature>
<keyword evidence="6" id="KW-0067">ATP-binding</keyword>
<dbReference type="Pfam" id="PF20143">
    <property type="entry name" value="NAD_kinase_C"/>
    <property type="match status" value="1"/>
</dbReference>
<dbReference type="InterPro" id="IPR017437">
    <property type="entry name" value="ATP-NAD_kinase_PpnK-typ_C"/>
</dbReference>
<evidence type="ECO:0000256" key="3">
    <source>
        <dbReference type="ARBA" id="ARBA00022857"/>
    </source>
</evidence>
<organism evidence="7 8">
    <name type="scientific">Actinomycetospora flava</name>
    <dbReference type="NCBI Taxonomy" id="3129232"/>
    <lineage>
        <taxon>Bacteria</taxon>
        <taxon>Bacillati</taxon>
        <taxon>Actinomycetota</taxon>
        <taxon>Actinomycetes</taxon>
        <taxon>Pseudonocardiales</taxon>
        <taxon>Pseudonocardiaceae</taxon>
        <taxon>Actinomycetospora</taxon>
    </lineage>
</organism>
<sequence>MNASRLATVGVVVHPTKTVGDSLATLRHWAAGHAVEVVAREAEAARVPGDVTVLGEDDFLARVDAVVSLGGDGTMLGAMRLTVGRPVPVLGVNHGNVGFLVEVSPAELGGALDRLAEHRFVVEPHSGIEFEHDGTTVMAFNDVVIGADVPGGSVELDLEVEGNRFGYYRCDALVLATPTGSTAYNYAAGGPVISPAADVLALTPVAPMSGISHPIVLPAGDTVRLRQARAEDHALARVDGVATTPYPPGSVATARLRPDAAQVVRIDPDRHAARSRIKLSLLDLPLRREQLAELLPSDVREDLQNLRGRKVF</sequence>